<proteinExistence type="predicted"/>
<dbReference type="InterPro" id="IPR028942">
    <property type="entry name" value="WHIM1_dom"/>
</dbReference>
<accession>A0ABR2M0Y3</accession>
<sequence>MATSTCAQAADAPDAADNTHSRLDRQDARFDAENWTRIFAFYAINSSSPTPTESQHGIFPTERSGSPRFLLLLDEAAGDSCDHARVPAATAASSSSVEEHVLPLKLPPSPGDNAVPDYSIFCSELTSSSGDIAAPEGSISYMFSTYNLLRSFSLQLFLSPFGFDDYVGSLNCYVQNFLMYSIHLSLMRALSRDLQTLSSDGSNLASKCLRLYDWTLLDMLTWPAFLVKYLFVMGYLKELKSKDFIDSVLNGEYYCLTMGTKLKVLQLLCDDAINSSELRTELGMRAGTEEDREDGLDVYLPSHDPPSTLHLGIPKTIGWKENTFNGHVPENQHVNYLASEHDCHESANSQDKKSGECYLCGMDGTLICRDGFPSAYHSRCIRITRLYHGRRCFLLPPLCRCGIGVDDWETMFFAFATLSSQEQAFLRWIMGDVDNLSVPKLHHHQPFSSQPPLAEFDVATTGVGFGTVDPVLEFEPFGGISVPATPSTASLPHSGVLYQSNKNNRFTGSSQLLYQNSRQGRKYKQVAMKRNSLSPALFFSCPTFDKPSSLSFLLFGAVIELILSS</sequence>
<evidence type="ECO:0000256" key="3">
    <source>
        <dbReference type="SAM" id="MobiDB-lite"/>
    </source>
</evidence>
<evidence type="ECO:0000256" key="1">
    <source>
        <dbReference type="ARBA" id="ARBA00004123"/>
    </source>
</evidence>
<reference evidence="5 6" key="1">
    <citation type="journal article" date="2022" name="Nat. Plants">
        <title>Genomes of leafy and leafless Platanthera orchids illuminate the evolution of mycoheterotrophy.</title>
        <authorList>
            <person name="Li M.H."/>
            <person name="Liu K.W."/>
            <person name="Li Z."/>
            <person name="Lu H.C."/>
            <person name="Ye Q.L."/>
            <person name="Zhang D."/>
            <person name="Wang J.Y."/>
            <person name="Li Y.F."/>
            <person name="Zhong Z.M."/>
            <person name="Liu X."/>
            <person name="Yu X."/>
            <person name="Liu D.K."/>
            <person name="Tu X.D."/>
            <person name="Liu B."/>
            <person name="Hao Y."/>
            <person name="Liao X.Y."/>
            <person name="Jiang Y.T."/>
            <person name="Sun W.H."/>
            <person name="Chen J."/>
            <person name="Chen Y.Q."/>
            <person name="Ai Y."/>
            <person name="Zhai J.W."/>
            <person name="Wu S.S."/>
            <person name="Zhou Z."/>
            <person name="Hsiao Y.Y."/>
            <person name="Wu W.L."/>
            <person name="Chen Y.Y."/>
            <person name="Lin Y.F."/>
            <person name="Hsu J.L."/>
            <person name="Li C.Y."/>
            <person name="Wang Z.W."/>
            <person name="Zhao X."/>
            <person name="Zhong W.Y."/>
            <person name="Ma X.K."/>
            <person name="Ma L."/>
            <person name="Huang J."/>
            <person name="Chen G.Z."/>
            <person name="Huang M.Z."/>
            <person name="Huang L."/>
            <person name="Peng D.H."/>
            <person name="Luo Y.B."/>
            <person name="Zou S.Q."/>
            <person name="Chen S.P."/>
            <person name="Lan S."/>
            <person name="Tsai W.C."/>
            <person name="Van de Peer Y."/>
            <person name="Liu Z.J."/>
        </authorList>
    </citation>
    <scope>NUCLEOTIDE SEQUENCE [LARGE SCALE GENOMIC DNA]</scope>
    <source>
        <strain evidence="5">Lor288</strain>
    </source>
</reference>
<dbReference type="PANTHER" id="PTHR46508:SF1">
    <property type="entry name" value="PHD FINGER FAMILY PROTEIN"/>
    <property type="match status" value="1"/>
</dbReference>
<dbReference type="InterPro" id="IPR018501">
    <property type="entry name" value="DDT_dom"/>
</dbReference>
<dbReference type="PANTHER" id="PTHR46508">
    <property type="entry name" value="PHD FINGER FAMILY PROTEIN"/>
    <property type="match status" value="1"/>
</dbReference>
<dbReference type="SMART" id="SM00571">
    <property type="entry name" value="DDT"/>
    <property type="match status" value="1"/>
</dbReference>
<feature type="compositionally biased region" description="Low complexity" evidence="3">
    <location>
        <begin position="7"/>
        <end position="16"/>
    </location>
</feature>
<organism evidence="5 6">
    <name type="scientific">Platanthera guangdongensis</name>
    <dbReference type="NCBI Taxonomy" id="2320717"/>
    <lineage>
        <taxon>Eukaryota</taxon>
        <taxon>Viridiplantae</taxon>
        <taxon>Streptophyta</taxon>
        <taxon>Embryophyta</taxon>
        <taxon>Tracheophyta</taxon>
        <taxon>Spermatophyta</taxon>
        <taxon>Magnoliopsida</taxon>
        <taxon>Liliopsida</taxon>
        <taxon>Asparagales</taxon>
        <taxon>Orchidaceae</taxon>
        <taxon>Orchidoideae</taxon>
        <taxon>Orchideae</taxon>
        <taxon>Orchidinae</taxon>
        <taxon>Platanthera</taxon>
    </lineage>
</organism>
<dbReference type="PROSITE" id="PS50827">
    <property type="entry name" value="DDT"/>
    <property type="match status" value="1"/>
</dbReference>
<dbReference type="Pfam" id="PF02791">
    <property type="entry name" value="DDT"/>
    <property type="match status" value="1"/>
</dbReference>
<comment type="caution">
    <text evidence="5">The sequence shown here is derived from an EMBL/GenBank/DDBJ whole genome shotgun (WGS) entry which is preliminary data.</text>
</comment>
<protein>
    <recommendedName>
        <fullName evidence="4">DDT domain-containing protein</fullName>
    </recommendedName>
</protein>
<evidence type="ECO:0000256" key="2">
    <source>
        <dbReference type="ARBA" id="ARBA00023242"/>
    </source>
</evidence>
<keyword evidence="6" id="KW-1185">Reference proteome</keyword>
<keyword evidence="2" id="KW-0539">Nucleus</keyword>
<name>A0ABR2M0Y3_9ASPA</name>
<evidence type="ECO:0000313" key="6">
    <source>
        <dbReference type="Proteomes" id="UP001412067"/>
    </source>
</evidence>
<evidence type="ECO:0000259" key="4">
    <source>
        <dbReference type="PROSITE" id="PS50827"/>
    </source>
</evidence>
<dbReference type="Pfam" id="PF15612">
    <property type="entry name" value="WHIM1"/>
    <property type="match status" value="1"/>
</dbReference>
<gene>
    <name evidence="5" type="ORF">KSP40_PGU011094</name>
</gene>
<evidence type="ECO:0000313" key="5">
    <source>
        <dbReference type="EMBL" id="KAK8956135.1"/>
    </source>
</evidence>
<feature type="domain" description="DDT" evidence="4">
    <location>
        <begin position="136"/>
        <end position="196"/>
    </location>
</feature>
<feature type="region of interest" description="Disordered" evidence="3">
    <location>
        <begin position="1"/>
        <end position="23"/>
    </location>
</feature>
<dbReference type="Proteomes" id="UP001412067">
    <property type="component" value="Unassembled WGS sequence"/>
</dbReference>
<comment type="subcellular location">
    <subcellularLocation>
        <location evidence="1">Nucleus</location>
    </subcellularLocation>
</comment>
<dbReference type="EMBL" id="JBBWWR010000013">
    <property type="protein sequence ID" value="KAK8956135.1"/>
    <property type="molecule type" value="Genomic_DNA"/>
</dbReference>